<feature type="compositionally biased region" description="Acidic residues" evidence="2">
    <location>
        <begin position="7"/>
        <end position="44"/>
    </location>
</feature>
<dbReference type="EMBL" id="LAZR01004486">
    <property type="protein sequence ID" value="KKN08176.1"/>
    <property type="molecule type" value="Genomic_DNA"/>
</dbReference>
<feature type="region of interest" description="Disordered" evidence="2">
    <location>
        <begin position="280"/>
        <end position="330"/>
    </location>
</feature>
<keyword evidence="1" id="KW-0175">Coiled coil</keyword>
<protein>
    <submittedName>
        <fullName evidence="3">Uncharacterized protein</fullName>
    </submittedName>
</protein>
<feature type="coiled-coil region" evidence="1">
    <location>
        <begin position="472"/>
        <end position="544"/>
    </location>
</feature>
<name>A0A0F9Q4F4_9ZZZZ</name>
<feature type="compositionally biased region" description="Acidic residues" evidence="2">
    <location>
        <begin position="153"/>
        <end position="164"/>
    </location>
</feature>
<evidence type="ECO:0000256" key="2">
    <source>
        <dbReference type="SAM" id="MobiDB-lite"/>
    </source>
</evidence>
<gene>
    <name evidence="3" type="ORF">LCGC14_1059320</name>
</gene>
<evidence type="ECO:0000256" key="1">
    <source>
        <dbReference type="SAM" id="Coils"/>
    </source>
</evidence>
<reference evidence="3" key="1">
    <citation type="journal article" date="2015" name="Nature">
        <title>Complex archaea that bridge the gap between prokaryotes and eukaryotes.</title>
        <authorList>
            <person name="Spang A."/>
            <person name="Saw J.H."/>
            <person name="Jorgensen S.L."/>
            <person name="Zaremba-Niedzwiedzka K."/>
            <person name="Martijn J."/>
            <person name="Lind A.E."/>
            <person name="van Eijk R."/>
            <person name="Schleper C."/>
            <person name="Guy L."/>
            <person name="Ettema T.J."/>
        </authorList>
    </citation>
    <scope>NUCLEOTIDE SEQUENCE</scope>
</reference>
<accession>A0A0F9Q4F4</accession>
<sequence length="1431" mass="169766">MIKISGEFDDDDGEYGTDYDPNDVDPENGSEISNDNDQDYDSDNATESGDSDTKDVDSEVDPEISNDIDQDYDSDNFTESGDEYNPFTPPDYNNRDLDYNPFTPPDYNNRDLDYNPFTPPDYNNKEEIKDNSPEDHTEEEQNEFPENLSGKEEDIEENIEEYSETETIQQEERGAESDSEVQEQKPEITSSIETENIGSDQSTLIIQQESQEPFSRDKEGNIILDAETMEFFGEHVSSQDEMEVEALGEEMEELFNSYEEHGLEQERQELEESFEELYAQEQGLETSHELKQESRQEQEELEEILEESLTQEQGLDTSPELKSEDQQEQQELAENFEGNYMREQREEFNLEIERTQEYAEKKIIKESLHTKIKEKKQGLSPVREQSNKKNQEIELNFMQGAHQNVVQEEILKKVEKQKKQPLKESDKILYERYKQETRGRPIYRGKETKGYIKWKEYLKEEKEKQEEKTKLLPEKVKENNEKSKEIREYKEKWAQYLANSIKKSEFPEEIKEKLSNFLKKYQNLRELLERSKTKEISEKKLEKELARFEDILIEKRNIAKPLFMNFDWFRRYYNEMISKSGKMVANLYISKKTREFLSKISGRIEKQENLGSLYENAEQFEEFLDKSFQIKEKWALLLNNLIHEVPNKEISKEAKKELKAVIKKYCEIRAILFNNNILKEEKEKLIQGRIEIQNPRFFELFEILRRFHGIYDEYSRKRWEKSLTLEGKRTVRQLSQKLKAIKEEVVQEILKGDNSTLNKFKEILRVNLYKSTELNMKEKSKLIKIIQKKDISEEDKKIIKSLFSYGSDFNSFDLEILDYTYIDALFKQKDWNSLYYLGSEQLGGLRLIKGKKIDLERYAKIVSEFYREEVLKSRKMLGFKSKQLRFGGDINIKRKDFENPEEFEKIVRNRKKYLWYGLLYEISEILPGDIKHETIAGYTTGSLNSRWSKYVFKAVLNKGKGGKLHKLIYNFLNNFGLEKLKTTKGRYNWRLIFGLLESRFKRTTMEIHFSGNSLRSAEVNFIKKHDLINSGLNIRPGGDGGRDKIDLPMISIAFYIALGFMETEIHKILINHGIRCSVSTVRRRIREYWGSFEEAQIKFLKPMFHMLLKAQFELHEINDVYDRFTLNYIETMFENISYLKLKKNVSKKNLMNLSVINQLDGWEGKVKLRIPVKLLKKILIVYATLNKAIKDSRIREYLHEYETSYHRYGFMRQIHNQLGYPSWEEARKNIVVPLIIEDFRGEQSFEEIYSNYGWSKSYAHNHNKVSRTLFFGMRSEQLRQFLRNNRAIKTYNDFEEKFLSKKEKMVGKLPISLLNKLIFKFINVDKAQQELNSRGYTIFNFREEVEKLYSSWENAFKEVKIPFLINAFKRGADPVETYLKIGYSKSSSIHHNKISRNIFFDLNTEMVYLFLEKNSQVSSLEDFKLLYTRGF</sequence>
<proteinExistence type="predicted"/>
<organism evidence="3">
    <name type="scientific">marine sediment metagenome</name>
    <dbReference type="NCBI Taxonomy" id="412755"/>
    <lineage>
        <taxon>unclassified sequences</taxon>
        <taxon>metagenomes</taxon>
        <taxon>ecological metagenomes</taxon>
    </lineage>
</organism>
<feature type="compositionally biased region" description="Basic and acidic residues" evidence="2">
    <location>
        <begin position="286"/>
        <end position="298"/>
    </location>
</feature>
<evidence type="ECO:0000313" key="3">
    <source>
        <dbReference type="EMBL" id="KKN08176.1"/>
    </source>
</evidence>
<feature type="compositionally biased region" description="Basic and acidic residues" evidence="2">
    <location>
        <begin position="170"/>
        <end position="186"/>
    </location>
</feature>
<feature type="region of interest" description="Disordered" evidence="2">
    <location>
        <begin position="1"/>
        <end position="217"/>
    </location>
</feature>
<comment type="caution">
    <text evidence="3">The sequence shown here is derived from an EMBL/GenBank/DDBJ whole genome shotgun (WGS) entry which is preliminary data.</text>
</comment>
<feature type="compositionally biased region" description="Basic and acidic residues" evidence="2">
    <location>
        <begin position="123"/>
        <end position="135"/>
    </location>
</feature>
<feature type="compositionally biased region" description="Acidic residues" evidence="2">
    <location>
        <begin position="58"/>
        <end position="82"/>
    </location>
</feature>
<feature type="compositionally biased region" description="Polar residues" evidence="2">
    <location>
        <begin position="187"/>
        <end position="213"/>
    </location>
</feature>